<proteinExistence type="predicted"/>
<reference evidence="1" key="1">
    <citation type="journal article" date="2023" name="Mol. Biol. Evol.">
        <title>Third-Generation Sequencing Reveals the Adaptive Role of the Epigenome in Three Deep-Sea Polychaetes.</title>
        <authorList>
            <person name="Perez M."/>
            <person name="Aroh O."/>
            <person name="Sun Y."/>
            <person name="Lan Y."/>
            <person name="Juniper S.K."/>
            <person name="Young C.R."/>
            <person name="Angers B."/>
            <person name="Qian P.Y."/>
        </authorList>
    </citation>
    <scope>NUCLEOTIDE SEQUENCE</scope>
    <source>
        <strain evidence="1">R07B-5</strain>
    </source>
</reference>
<keyword evidence="2" id="KW-1185">Reference proteome</keyword>
<protein>
    <submittedName>
        <fullName evidence="1">Uncharacterized protein</fullName>
    </submittedName>
</protein>
<dbReference type="AlphaFoldDB" id="A0AAD9IRB8"/>
<organism evidence="1 2">
    <name type="scientific">Ridgeia piscesae</name>
    <name type="common">Tubeworm</name>
    <dbReference type="NCBI Taxonomy" id="27915"/>
    <lineage>
        <taxon>Eukaryota</taxon>
        <taxon>Metazoa</taxon>
        <taxon>Spiralia</taxon>
        <taxon>Lophotrochozoa</taxon>
        <taxon>Annelida</taxon>
        <taxon>Polychaeta</taxon>
        <taxon>Sedentaria</taxon>
        <taxon>Canalipalpata</taxon>
        <taxon>Sabellida</taxon>
        <taxon>Siboglinidae</taxon>
        <taxon>Ridgeia</taxon>
    </lineage>
</organism>
<comment type="caution">
    <text evidence="1">The sequence shown here is derived from an EMBL/GenBank/DDBJ whole genome shotgun (WGS) entry which is preliminary data.</text>
</comment>
<dbReference type="EMBL" id="JAODUO010007403">
    <property type="protein sequence ID" value="KAK2138620.1"/>
    <property type="molecule type" value="Genomic_DNA"/>
</dbReference>
<evidence type="ECO:0000313" key="1">
    <source>
        <dbReference type="EMBL" id="KAK2138620.1"/>
    </source>
</evidence>
<evidence type="ECO:0000313" key="2">
    <source>
        <dbReference type="Proteomes" id="UP001209878"/>
    </source>
</evidence>
<gene>
    <name evidence="1" type="ORF">NP493_7398g00000</name>
</gene>
<accession>A0AAD9IRB8</accession>
<sequence length="129" mass="13945">MYGRVVNRTSPAGRAPLTFGRFSFGGAQPGVWDGGGKFPPDCTTRTATRKNAQGCILPAEEKQIAFTSVSLGSDQTESNLSEVCSDFYFRSKSLAQFNDIQVEPLKPNSMDRTDTQTSSLLDSALAVEL</sequence>
<dbReference type="Proteomes" id="UP001209878">
    <property type="component" value="Unassembled WGS sequence"/>
</dbReference>
<name>A0AAD9IRB8_RIDPI</name>